<keyword evidence="1" id="KW-0732">Signal</keyword>
<comment type="caution">
    <text evidence="2">The sequence shown here is derived from an EMBL/GenBank/DDBJ whole genome shotgun (WGS) entry which is preliminary data.</text>
</comment>
<dbReference type="Proteomes" id="UP000720189">
    <property type="component" value="Unassembled WGS sequence"/>
</dbReference>
<reference evidence="2" key="1">
    <citation type="journal article" date="2021" name="Nat. Commun.">
        <title>Genetic determinants of endophytism in the Arabidopsis root mycobiome.</title>
        <authorList>
            <person name="Mesny F."/>
            <person name="Miyauchi S."/>
            <person name="Thiergart T."/>
            <person name="Pickel B."/>
            <person name="Atanasova L."/>
            <person name="Karlsson M."/>
            <person name="Huettel B."/>
            <person name="Barry K.W."/>
            <person name="Haridas S."/>
            <person name="Chen C."/>
            <person name="Bauer D."/>
            <person name="Andreopoulos W."/>
            <person name="Pangilinan J."/>
            <person name="LaButti K."/>
            <person name="Riley R."/>
            <person name="Lipzen A."/>
            <person name="Clum A."/>
            <person name="Drula E."/>
            <person name="Henrissat B."/>
            <person name="Kohler A."/>
            <person name="Grigoriev I.V."/>
            <person name="Martin F.M."/>
            <person name="Hacquard S."/>
        </authorList>
    </citation>
    <scope>NUCLEOTIDE SEQUENCE</scope>
    <source>
        <strain evidence="2">MPI-CAGE-AT-0023</strain>
    </source>
</reference>
<gene>
    <name evidence="2" type="ORF">BKA55DRAFT_379775</name>
</gene>
<evidence type="ECO:0000313" key="2">
    <source>
        <dbReference type="EMBL" id="KAH7248552.1"/>
    </source>
</evidence>
<proteinExistence type="predicted"/>
<evidence type="ECO:0000256" key="1">
    <source>
        <dbReference type="SAM" id="SignalP"/>
    </source>
</evidence>
<sequence length="172" mass="19866">MRHLLFIIFNHLLRAAFLSGHNIACRFHISLFVAMSRYGLRHLFTFIPFRHLPRAHFPGFHAIRGCDTSSSAHLALLLEVFRLSPSFFYHLSSLNITHRDFFFPHHKSLYLSLRTHQPHPLYSPPLAFLPPTTTTTHLLPTHILSSHIFHLAPTNTFHITIPTQHKSTSIPL</sequence>
<dbReference type="AlphaFoldDB" id="A0A9P9H138"/>
<accession>A0A9P9H138</accession>
<dbReference type="RefSeq" id="XP_046048347.1">
    <property type="nucleotide sequence ID" value="XM_046185953.1"/>
</dbReference>
<protein>
    <recommendedName>
        <fullName evidence="4">Secreted protein</fullName>
    </recommendedName>
</protein>
<keyword evidence="3" id="KW-1185">Reference proteome</keyword>
<evidence type="ECO:0000313" key="3">
    <source>
        <dbReference type="Proteomes" id="UP000720189"/>
    </source>
</evidence>
<dbReference type="GeneID" id="70215907"/>
<feature type="chain" id="PRO_5040479019" description="Secreted protein" evidence="1">
    <location>
        <begin position="21"/>
        <end position="172"/>
    </location>
</feature>
<name>A0A9P9H138_FUSRE</name>
<organism evidence="2 3">
    <name type="scientific">Fusarium redolens</name>
    <dbReference type="NCBI Taxonomy" id="48865"/>
    <lineage>
        <taxon>Eukaryota</taxon>
        <taxon>Fungi</taxon>
        <taxon>Dikarya</taxon>
        <taxon>Ascomycota</taxon>
        <taxon>Pezizomycotina</taxon>
        <taxon>Sordariomycetes</taxon>
        <taxon>Hypocreomycetidae</taxon>
        <taxon>Hypocreales</taxon>
        <taxon>Nectriaceae</taxon>
        <taxon>Fusarium</taxon>
        <taxon>Fusarium redolens species complex</taxon>
    </lineage>
</organism>
<dbReference type="EMBL" id="JAGMUX010000009">
    <property type="protein sequence ID" value="KAH7248552.1"/>
    <property type="molecule type" value="Genomic_DNA"/>
</dbReference>
<feature type="signal peptide" evidence="1">
    <location>
        <begin position="1"/>
        <end position="20"/>
    </location>
</feature>
<evidence type="ECO:0008006" key="4">
    <source>
        <dbReference type="Google" id="ProtNLM"/>
    </source>
</evidence>